<proteinExistence type="predicted"/>
<sequence length="198" mass="21383">MKFCNKQQTINSKIKIYTIKIMKKNLITIALLMVAMVLTSRDLKAQTLVRQVKVNVELKDVIGVGPDGPTGSPIVDFVYETVSDYNGNKSVTVPSQLNVTSTKAYNVLIKASGDFIGQTTAAKTIPLTILKVSAKTSGGSTFGPEVVPTVANQIIYTGAPATLSQSFDLLYKIDKNAVLLTADKQKYSTDLIYSISAQ</sequence>
<reference evidence="1 2" key="1">
    <citation type="submission" date="2015-01" db="EMBL/GenBank/DDBJ databases">
        <title>Draft genome sequence of Pedobacter sp. NL19 isolated from sludge of an effluent treatment pond in an abandoned uranium mine.</title>
        <authorList>
            <person name="Santos T."/>
            <person name="Caetano T."/>
            <person name="Covas C."/>
            <person name="Cruz A."/>
            <person name="Mendo S."/>
        </authorList>
    </citation>
    <scope>NUCLEOTIDE SEQUENCE [LARGE SCALE GENOMIC DNA]</scope>
    <source>
        <strain evidence="1 2">NL19</strain>
    </source>
</reference>
<dbReference type="EMBL" id="JXRA01000072">
    <property type="protein sequence ID" value="KIO76135.1"/>
    <property type="molecule type" value="Genomic_DNA"/>
</dbReference>
<gene>
    <name evidence="1" type="ORF">TH53_16590</name>
</gene>
<evidence type="ECO:0000313" key="2">
    <source>
        <dbReference type="Proteomes" id="UP000032049"/>
    </source>
</evidence>
<dbReference type="AlphaFoldDB" id="A0A0D0GJ24"/>
<evidence type="ECO:0000313" key="1">
    <source>
        <dbReference type="EMBL" id="KIO76135.1"/>
    </source>
</evidence>
<comment type="caution">
    <text evidence="1">The sequence shown here is derived from an EMBL/GenBank/DDBJ whole genome shotgun (WGS) entry which is preliminary data.</text>
</comment>
<accession>A0A0D0GJ24</accession>
<name>A0A0D0GJ24_9SPHI</name>
<keyword evidence="2" id="KW-1185">Reference proteome</keyword>
<dbReference type="Proteomes" id="UP000032049">
    <property type="component" value="Unassembled WGS sequence"/>
</dbReference>
<organism evidence="1 2">
    <name type="scientific">Pedobacter lusitanus</name>
    <dbReference type="NCBI Taxonomy" id="1503925"/>
    <lineage>
        <taxon>Bacteria</taxon>
        <taxon>Pseudomonadati</taxon>
        <taxon>Bacteroidota</taxon>
        <taxon>Sphingobacteriia</taxon>
        <taxon>Sphingobacteriales</taxon>
        <taxon>Sphingobacteriaceae</taxon>
        <taxon>Pedobacter</taxon>
    </lineage>
</organism>
<protein>
    <submittedName>
        <fullName evidence="1">Uncharacterized protein</fullName>
    </submittedName>
</protein>
<dbReference type="STRING" id="1503925.TH53_16590"/>